<evidence type="ECO:0000256" key="9">
    <source>
        <dbReference type="ARBA" id="ARBA00022842"/>
    </source>
</evidence>
<feature type="domain" description="XPG N-terminal" evidence="15">
    <location>
        <begin position="1"/>
        <end position="98"/>
    </location>
</feature>
<evidence type="ECO:0000256" key="10">
    <source>
        <dbReference type="ARBA" id="ARBA00023204"/>
    </source>
</evidence>
<keyword evidence="8" id="KW-0378">Hydrolase</keyword>
<dbReference type="CDD" id="cd09904">
    <property type="entry name" value="H3TH_XPG"/>
    <property type="match status" value="1"/>
</dbReference>
<dbReference type="CDD" id="cd09868">
    <property type="entry name" value="PIN_XPG_RAD2"/>
    <property type="match status" value="2"/>
</dbReference>
<dbReference type="PROSITE" id="PS00841">
    <property type="entry name" value="XPG_1"/>
    <property type="match status" value="1"/>
</dbReference>
<dbReference type="Proteomes" id="UP001634393">
    <property type="component" value="Unassembled WGS sequence"/>
</dbReference>
<name>A0ABD3T8B1_9LAMI</name>
<gene>
    <name evidence="16" type="ORF">ACJIZ3_007916</name>
</gene>
<evidence type="ECO:0000259" key="14">
    <source>
        <dbReference type="SMART" id="SM00484"/>
    </source>
</evidence>
<dbReference type="GO" id="GO:0016787">
    <property type="term" value="F:hydrolase activity"/>
    <property type="evidence" value="ECO:0007669"/>
    <property type="project" value="UniProtKB-KW"/>
</dbReference>
<dbReference type="FunFam" id="1.10.150.20:FF:000050">
    <property type="entry name" value="DNA repair protein UVH3"/>
    <property type="match status" value="1"/>
</dbReference>
<feature type="compositionally biased region" description="Polar residues" evidence="13">
    <location>
        <begin position="1320"/>
        <end position="1330"/>
    </location>
</feature>
<keyword evidence="9" id="KW-0460">Magnesium</keyword>
<dbReference type="InterPro" id="IPR006084">
    <property type="entry name" value="XPG/Rad2"/>
</dbReference>
<evidence type="ECO:0000256" key="11">
    <source>
        <dbReference type="ARBA" id="ARBA00023242"/>
    </source>
</evidence>
<dbReference type="Gene3D" id="1.10.150.20">
    <property type="entry name" value="5' to 3' exonuclease, C-terminal subdomain"/>
    <property type="match status" value="1"/>
</dbReference>
<comment type="caution">
    <text evidence="16">The sequence shown here is derived from an EMBL/GenBank/DDBJ whole genome shotgun (WGS) entry which is preliminary data.</text>
</comment>
<dbReference type="Pfam" id="PF00867">
    <property type="entry name" value="XPG_I"/>
    <property type="match status" value="1"/>
</dbReference>
<evidence type="ECO:0000256" key="7">
    <source>
        <dbReference type="ARBA" id="ARBA00022763"/>
    </source>
</evidence>
<evidence type="ECO:0000256" key="4">
    <source>
        <dbReference type="ARBA" id="ARBA00022722"/>
    </source>
</evidence>
<evidence type="ECO:0000256" key="13">
    <source>
        <dbReference type="SAM" id="MobiDB-lite"/>
    </source>
</evidence>
<dbReference type="SMART" id="SM00485">
    <property type="entry name" value="XPGN"/>
    <property type="match status" value="1"/>
</dbReference>
<organism evidence="16 17">
    <name type="scientific">Penstemon smallii</name>
    <dbReference type="NCBI Taxonomy" id="265156"/>
    <lineage>
        <taxon>Eukaryota</taxon>
        <taxon>Viridiplantae</taxon>
        <taxon>Streptophyta</taxon>
        <taxon>Embryophyta</taxon>
        <taxon>Tracheophyta</taxon>
        <taxon>Spermatophyta</taxon>
        <taxon>Magnoliopsida</taxon>
        <taxon>eudicotyledons</taxon>
        <taxon>Gunneridae</taxon>
        <taxon>Pentapetalae</taxon>
        <taxon>asterids</taxon>
        <taxon>lamiids</taxon>
        <taxon>Lamiales</taxon>
        <taxon>Plantaginaceae</taxon>
        <taxon>Cheloneae</taxon>
        <taxon>Penstemon</taxon>
    </lineage>
</organism>
<dbReference type="EMBL" id="JBJXBP010000004">
    <property type="protein sequence ID" value="KAL3833180.1"/>
    <property type="molecule type" value="Genomic_DNA"/>
</dbReference>
<keyword evidence="4" id="KW-0540">Nuclease</keyword>
<dbReference type="GO" id="GO:0046872">
    <property type="term" value="F:metal ion binding"/>
    <property type="evidence" value="ECO:0007669"/>
    <property type="project" value="UniProtKB-KW"/>
</dbReference>
<evidence type="ECO:0000256" key="8">
    <source>
        <dbReference type="ARBA" id="ARBA00022801"/>
    </source>
</evidence>
<dbReference type="PROSITE" id="PS00842">
    <property type="entry name" value="XPG_2"/>
    <property type="match status" value="1"/>
</dbReference>
<dbReference type="GO" id="GO:0005634">
    <property type="term" value="C:nucleus"/>
    <property type="evidence" value="ECO:0007669"/>
    <property type="project" value="UniProtKB-SubCell"/>
</dbReference>
<feature type="region of interest" description="Disordered" evidence="13">
    <location>
        <begin position="179"/>
        <end position="200"/>
    </location>
</feature>
<dbReference type="GO" id="GO:0006281">
    <property type="term" value="P:DNA repair"/>
    <property type="evidence" value="ECO:0007669"/>
    <property type="project" value="UniProtKB-KW"/>
</dbReference>
<comment type="similarity">
    <text evidence="3">Belongs to the XPG/RAD2 endonuclease family. XPG subfamily.</text>
</comment>
<keyword evidence="17" id="KW-1185">Reference proteome</keyword>
<dbReference type="InterPro" id="IPR008918">
    <property type="entry name" value="HhH2"/>
</dbReference>
<sequence length="1439" mass="159835">MGVHGLWELLSPVGRRVSVETLAGKKLAIDASIWMIQFMKAMRDEKGEMVRNAHILGFFRRICKLLYLRTKPVFVFDGGTPALKRRTVIARRRQRENAQAKIRKTAEKLLLNHVKAMRLKEMADDLEKQRHSNDVKGKKITIQEPNLEQKAGNRKDEAAISYNQEELDAMLAASLAAEESEGFTGDASTSGAGVPLDEDEDEDEEIILPEMHGKVDPAVLASLPPSMQLDLLVQMRERLMAENRQKYQKVKKAPARFSELQIQSYLKTVAFRREIDGVQKSASGRGIGGVQTSRIASEANREFIFSSSFTGDKEAFTSVGQERIDSDQSQPPPMNSSVDAVNGIMSTISSGAAAGTTGAETAKTFHDDVETYLDERGRPRVSRVRALGIRMTRDLQRNLDLMKEVEQEKAGTNQENSETTITRNVVDVLSSLSDRFQYQEVTDQNNDGLNGEVEKTEEPAMMVGTSIEVSFEDNCELESGNADDNLFARLVAGEPVTAFSIGKSASAEQLLDSTSDCEWEEGVVEDKIKESPLEGAKSDESEVEWEEGLQDTQLKSLSYPDENHLTISKGVQEEEATLQEAIRRSLEDMKEHISTDEPRKDQIPGIARDTVSHDIDLVSVLQGDKGTGSEVSATDVSQPLQIMRPSNILEISDSEEKSAACVEVSLDESSSDQKLLSEDARESEALAGKMFLASADLSEEKALSMIGKSLMDTCNIDDDDHAVDKVAGTSSISTVGSSFNDLRPDRLRDSDPVDAQHVFQEALDDHSCEAAKIGNIYANDSVTDPDGAKELFTDKNYGDFSVEKEDPTSKSSFLDADENPEVMKDRLDEEMLFLDKEREELGNEQRRLERNAESVNSEMFVECQELLQMFGLPYIIAPMEAEAQCAFMELSNLVDGVVTDDSDAFLFGARSVYKNIFDDRKYVETYLMKDIENELGLDREKLVHMALLLGSDYTEGVSGIGIVNAIEVVNAFPEKDGLREFREWIESPDPAILGKLGTGGNKSKVSKVGKSGSSSKTEGILFDQNVPQSVDDTEQIKQIFMDKHRNVSKNWHIPSSFPSDAVISAYASPQVDKSTETFSWGKPDLFVLRKLCWEKFGWGSSKADELLLPVLKEYNKHETQLRLEAFYTFNERFAKIRSKRVKKAVKGITGDKLSELIKESMPQQSGSRKKRKAQPTEDEANQPGVEECAGGTSNQTSTTEKPTHKQSKGKRTKEKIAQTNLQHSTNVNPNARKQSEEPGQVRRSGRLRKSVNYTVSDESDNCDKESENSLNENAKTKESHVDQAVGVNETDNNVLNECTNVDELEEGGLIGYETEQGYNVDTKNTSQTGGSEIDYPQSKDYLQSGGGFCVEDDEETNPEKSNKFDSANSVEEENHETDMSISTPRTSDGRTGLFVSEPIMYDDAQNDGCLMDDTENTSGNRYASSLRAMPNLRKKKRKT</sequence>
<dbReference type="GO" id="GO:0004519">
    <property type="term" value="F:endonuclease activity"/>
    <property type="evidence" value="ECO:0007669"/>
    <property type="project" value="UniProtKB-KW"/>
</dbReference>
<evidence type="ECO:0000256" key="12">
    <source>
        <dbReference type="SAM" id="Coils"/>
    </source>
</evidence>
<dbReference type="InterPro" id="IPR006085">
    <property type="entry name" value="XPG_DNA_repair_N"/>
</dbReference>
<keyword evidence="5" id="KW-0479">Metal-binding</keyword>
<feature type="coiled-coil region" evidence="12">
    <location>
        <begin position="824"/>
        <end position="858"/>
    </location>
</feature>
<keyword evidence="12" id="KW-0175">Coiled coil</keyword>
<feature type="compositionally biased region" description="Basic residues" evidence="13">
    <location>
        <begin position="1204"/>
        <end position="1213"/>
    </location>
</feature>
<feature type="region of interest" description="Disordered" evidence="13">
    <location>
        <begin position="1320"/>
        <end position="1392"/>
    </location>
</feature>
<evidence type="ECO:0000313" key="16">
    <source>
        <dbReference type="EMBL" id="KAL3833180.1"/>
    </source>
</evidence>
<evidence type="ECO:0008006" key="18">
    <source>
        <dbReference type="Google" id="ProtNLM"/>
    </source>
</evidence>
<dbReference type="Gene3D" id="3.40.50.1010">
    <property type="entry name" value="5'-nuclease"/>
    <property type="match status" value="2"/>
</dbReference>
<evidence type="ECO:0000256" key="2">
    <source>
        <dbReference type="ARBA" id="ARBA00004123"/>
    </source>
</evidence>
<dbReference type="InterPro" id="IPR036279">
    <property type="entry name" value="5-3_exonuclease_C_sf"/>
</dbReference>
<feature type="domain" description="XPG-I" evidence="14">
    <location>
        <begin position="868"/>
        <end position="937"/>
    </location>
</feature>
<dbReference type="SUPFAM" id="SSF88723">
    <property type="entry name" value="PIN domain-like"/>
    <property type="match status" value="1"/>
</dbReference>
<dbReference type="FunFam" id="3.40.50.1010:FF:000031">
    <property type="entry name" value="DNA repair protein UVH3"/>
    <property type="match status" value="1"/>
</dbReference>
<dbReference type="PRINTS" id="PR00066">
    <property type="entry name" value="XRODRMPGMNTG"/>
</dbReference>
<dbReference type="Pfam" id="PF00752">
    <property type="entry name" value="XPG_N"/>
    <property type="match status" value="1"/>
</dbReference>
<dbReference type="InterPro" id="IPR001044">
    <property type="entry name" value="XPG/Rad2_eukaryotes"/>
</dbReference>
<proteinExistence type="inferred from homology"/>
<keyword evidence="10" id="KW-0234">DNA repair</keyword>
<dbReference type="InterPro" id="IPR019974">
    <property type="entry name" value="XPG_CS"/>
</dbReference>
<keyword evidence="7" id="KW-0227">DNA damage</keyword>
<evidence type="ECO:0000256" key="3">
    <source>
        <dbReference type="ARBA" id="ARBA00005283"/>
    </source>
</evidence>
<dbReference type="InterPro" id="IPR029060">
    <property type="entry name" value="PIN-like_dom_sf"/>
</dbReference>
<feature type="compositionally biased region" description="Polar residues" evidence="13">
    <location>
        <begin position="1217"/>
        <end position="1232"/>
    </location>
</feature>
<dbReference type="PRINTS" id="PR00853">
    <property type="entry name" value="XPGRADSUPER"/>
</dbReference>
<evidence type="ECO:0000259" key="15">
    <source>
        <dbReference type="SMART" id="SM00485"/>
    </source>
</evidence>
<dbReference type="SMART" id="SM00279">
    <property type="entry name" value="HhH2"/>
    <property type="match status" value="1"/>
</dbReference>
<keyword evidence="11" id="KW-0539">Nucleus</keyword>
<evidence type="ECO:0000256" key="1">
    <source>
        <dbReference type="ARBA" id="ARBA00001946"/>
    </source>
</evidence>
<evidence type="ECO:0000256" key="5">
    <source>
        <dbReference type="ARBA" id="ARBA00022723"/>
    </source>
</evidence>
<protein>
    <recommendedName>
        <fullName evidence="18">DNA repair protein UVH3</fullName>
    </recommendedName>
</protein>
<feature type="region of interest" description="Disordered" evidence="13">
    <location>
        <begin position="1405"/>
        <end position="1439"/>
    </location>
</feature>
<dbReference type="SMART" id="SM00484">
    <property type="entry name" value="XPGI"/>
    <property type="match status" value="1"/>
</dbReference>
<evidence type="ECO:0000313" key="17">
    <source>
        <dbReference type="Proteomes" id="UP001634393"/>
    </source>
</evidence>
<dbReference type="FunFam" id="3.40.50.1010:FF:000029">
    <property type="entry name" value="DNA repair protein UVH3"/>
    <property type="match status" value="1"/>
</dbReference>
<reference evidence="16 17" key="1">
    <citation type="submission" date="2024-12" db="EMBL/GenBank/DDBJ databases">
        <title>The unique morphological basis and parallel evolutionary history of personate flowers in Penstemon.</title>
        <authorList>
            <person name="Depatie T.H."/>
            <person name="Wessinger C.A."/>
        </authorList>
    </citation>
    <scope>NUCLEOTIDE SEQUENCE [LARGE SCALE GENOMIC DNA]</scope>
    <source>
        <strain evidence="16">WTNN_2</strain>
        <tissue evidence="16">Leaf</tissue>
    </source>
</reference>
<comment type="cofactor">
    <cofactor evidence="1">
        <name>Mg(2+)</name>
        <dbReference type="ChEBI" id="CHEBI:18420"/>
    </cofactor>
</comment>
<comment type="subcellular location">
    <subcellularLocation>
        <location evidence="2">Nucleus</location>
    </subcellularLocation>
</comment>
<dbReference type="SUPFAM" id="SSF47807">
    <property type="entry name" value="5' to 3' exonuclease, C-terminal subdomain"/>
    <property type="match status" value="1"/>
</dbReference>
<feature type="compositionally biased region" description="Polar residues" evidence="13">
    <location>
        <begin position="1191"/>
        <end position="1200"/>
    </location>
</feature>
<keyword evidence="6" id="KW-0255">Endonuclease</keyword>
<accession>A0ABD3T8B1</accession>
<dbReference type="PANTHER" id="PTHR16171:SF7">
    <property type="entry name" value="DNA REPAIR PROTEIN RAD2"/>
    <property type="match status" value="1"/>
</dbReference>
<evidence type="ECO:0000256" key="6">
    <source>
        <dbReference type="ARBA" id="ARBA00022759"/>
    </source>
</evidence>
<dbReference type="PANTHER" id="PTHR16171">
    <property type="entry name" value="DNA REPAIR PROTEIN COMPLEMENTING XP-G CELLS-RELATED"/>
    <property type="match status" value="1"/>
</dbReference>
<feature type="region of interest" description="Disordered" evidence="13">
    <location>
        <begin position="1155"/>
        <end position="1291"/>
    </location>
</feature>
<dbReference type="InterPro" id="IPR006086">
    <property type="entry name" value="XPG-I_dom"/>
</dbReference>